<gene>
    <name evidence="10" type="ORF">EJ08DRAFT_412398</name>
</gene>
<evidence type="ECO:0000259" key="9">
    <source>
        <dbReference type="PROSITE" id="PS50922"/>
    </source>
</evidence>
<name>A0A9P4NKA3_9PEZI</name>
<evidence type="ECO:0000256" key="1">
    <source>
        <dbReference type="ARBA" id="ARBA00004141"/>
    </source>
</evidence>
<evidence type="ECO:0000256" key="2">
    <source>
        <dbReference type="ARBA" id="ARBA00009808"/>
    </source>
</evidence>
<dbReference type="InterPro" id="IPR006634">
    <property type="entry name" value="TLC-dom"/>
</dbReference>
<evidence type="ECO:0000256" key="7">
    <source>
        <dbReference type="SAM" id="MobiDB-lite"/>
    </source>
</evidence>
<feature type="transmembrane region" description="Helical" evidence="8">
    <location>
        <begin position="175"/>
        <end position="196"/>
    </location>
</feature>
<reference evidence="10" key="1">
    <citation type="journal article" date="2020" name="Stud. Mycol.">
        <title>101 Dothideomycetes genomes: a test case for predicting lifestyles and emergence of pathogens.</title>
        <authorList>
            <person name="Haridas S."/>
            <person name="Albert R."/>
            <person name="Binder M."/>
            <person name="Bloem J."/>
            <person name="Labutti K."/>
            <person name="Salamov A."/>
            <person name="Andreopoulos B."/>
            <person name="Baker S."/>
            <person name="Barry K."/>
            <person name="Bills G."/>
            <person name="Bluhm B."/>
            <person name="Cannon C."/>
            <person name="Castanera R."/>
            <person name="Culley D."/>
            <person name="Daum C."/>
            <person name="Ezra D."/>
            <person name="Gonzalez J."/>
            <person name="Henrissat B."/>
            <person name="Kuo A."/>
            <person name="Liang C."/>
            <person name="Lipzen A."/>
            <person name="Lutzoni F."/>
            <person name="Magnuson J."/>
            <person name="Mondo S."/>
            <person name="Nolan M."/>
            <person name="Ohm R."/>
            <person name="Pangilinan J."/>
            <person name="Park H.-J."/>
            <person name="Ramirez L."/>
            <person name="Alfaro M."/>
            <person name="Sun H."/>
            <person name="Tritt A."/>
            <person name="Yoshinaga Y."/>
            <person name="Zwiers L.-H."/>
            <person name="Turgeon B."/>
            <person name="Goodwin S."/>
            <person name="Spatafora J."/>
            <person name="Crous P."/>
            <person name="Grigoriev I."/>
        </authorList>
    </citation>
    <scope>NUCLEOTIDE SEQUENCE</scope>
    <source>
        <strain evidence="10">CBS 130266</strain>
    </source>
</reference>
<feature type="transmembrane region" description="Helical" evidence="8">
    <location>
        <begin position="131"/>
        <end position="154"/>
    </location>
</feature>
<feature type="transmembrane region" description="Helical" evidence="8">
    <location>
        <begin position="69"/>
        <end position="93"/>
    </location>
</feature>
<keyword evidence="5 6" id="KW-0472">Membrane</keyword>
<comment type="subcellular location">
    <subcellularLocation>
        <location evidence="1">Membrane</location>
        <topology evidence="1">Multi-pass membrane protein</topology>
    </subcellularLocation>
</comment>
<evidence type="ECO:0000313" key="11">
    <source>
        <dbReference type="Proteomes" id="UP000800235"/>
    </source>
</evidence>
<dbReference type="OrthoDB" id="537032at2759"/>
<dbReference type="Proteomes" id="UP000800235">
    <property type="component" value="Unassembled WGS sequence"/>
</dbReference>
<evidence type="ECO:0000256" key="4">
    <source>
        <dbReference type="ARBA" id="ARBA00022989"/>
    </source>
</evidence>
<proteinExistence type="inferred from homology"/>
<feature type="transmembrane region" description="Helical" evidence="8">
    <location>
        <begin position="376"/>
        <end position="399"/>
    </location>
</feature>
<dbReference type="GO" id="GO:0016020">
    <property type="term" value="C:membrane"/>
    <property type="evidence" value="ECO:0007669"/>
    <property type="project" value="UniProtKB-SubCell"/>
</dbReference>
<dbReference type="PANTHER" id="PTHR12560">
    <property type="entry name" value="LONGEVITY ASSURANCE FACTOR 1 LAG1"/>
    <property type="match status" value="1"/>
</dbReference>
<evidence type="ECO:0000313" key="10">
    <source>
        <dbReference type="EMBL" id="KAF2424460.1"/>
    </source>
</evidence>
<evidence type="ECO:0000256" key="3">
    <source>
        <dbReference type="ARBA" id="ARBA00022692"/>
    </source>
</evidence>
<dbReference type="SMART" id="SM00724">
    <property type="entry name" value="TLC"/>
    <property type="match status" value="1"/>
</dbReference>
<dbReference type="PROSITE" id="PS50922">
    <property type="entry name" value="TLC"/>
    <property type="match status" value="1"/>
</dbReference>
<keyword evidence="4 8" id="KW-1133">Transmembrane helix</keyword>
<dbReference type="EMBL" id="MU007074">
    <property type="protein sequence ID" value="KAF2424460.1"/>
    <property type="molecule type" value="Genomic_DNA"/>
</dbReference>
<dbReference type="InterPro" id="IPR016439">
    <property type="entry name" value="Lag1/Lac1-like"/>
</dbReference>
<comment type="similarity">
    <text evidence="2">Belongs to the sphingosine N-acyltransferase family.</text>
</comment>
<protein>
    <submittedName>
        <fullName evidence="10">LAG1-domain-containing protein</fullName>
    </submittedName>
</protein>
<dbReference type="GO" id="GO:0050291">
    <property type="term" value="F:sphingosine N-acyltransferase activity"/>
    <property type="evidence" value="ECO:0007669"/>
    <property type="project" value="InterPro"/>
</dbReference>
<dbReference type="PANTHER" id="PTHR12560:SF0">
    <property type="entry name" value="LD18904P"/>
    <property type="match status" value="1"/>
</dbReference>
<feature type="compositionally biased region" description="Basic and acidic residues" evidence="7">
    <location>
        <begin position="494"/>
        <end position="510"/>
    </location>
</feature>
<evidence type="ECO:0000256" key="6">
    <source>
        <dbReference type="PROSITE-ProRule" id="PRU00205"/>
    </source>
</evidence>
<sequence length="510" mass="58953">MSLDMYSVEDVSPDLHNEDKERPKKVALEEYLVKDSFVPAGGHKGKVRKVVVTTTRHSRRRSMNEKSPFAAACAWVVEHQIGLSINLLLLLLLTHLCFPRARQQTRKFFRLSYYDAREQHYLQGWDDGYFVLLWVVVFTGVRVVVMDYLLTPFACWAGIKSEKMKTRFAEQGWQFLYYVVFWSLGAYIMYHSDYWLDPKEMWTNFPTRSMTGLMKWYYLVQFAFWVQQLFVLHIEEKRKDHWQMFTHHIFTNALMFTSYGFYQTKVGNVILCIMDFVDILLPFAKMLNYLDMRTACDIAFGVFISAWFFTRHICYLIVCWSIHVDVPKAMPYACFDSKTGKQTSFYGGSSIWTNVLQSFNRPDGTVCFNNKIRVSFLSLLLALQVLTVIWFGMIVRVAYRVLSGKGSEDPRSDDECEDEVEDEEIEVEILHSSSYDATNEMNAKAHMPIEEEVDAEALNHKLSGRNGSPSGPLRRTSRRTGGPARATAISIPGHGDHKELLGRIGCDKPS</sequence>
<feature type="transmembrane region" description="Helical" evidence="8">
    <location>
        <begin position="268"/>
        <end position="287"/>
    </location>
</feature>
<feature type="region of interest" description="Disordered" evidence="7">
    <location>
        <begin position="452"/>
        <end position="510"/>
    </location>
</feature>
<feature type="domain" description="TLC" evidence="9">
    <location>
        <begin position="163"/>
        <end position="403"/>
    </location>
</feature>
<evidence type="ECO:0000256" key="5">
    <source>
        <dbReference type="ARBA" id="ARBA00023136"/>
    </source>
</evidence>
<dbReference type="Pfam" id="PF03798">
    <property type="entry name" value="TRAM_LAG1_CLN8"/>
    <property type="match status" value="1"/>
</dbReference>
<dbReference type="AlphaFoldDB" id="A0A9P4NKA3"/>
<feature type="region of interest" description="Disordered" evidence="7">
    <location>
        <begin position="1"/>
        <end position="20"/>
    </location>
</feature>
<keyword evidence="11" id="KW-1185">Reference proteome</keyword>
<accession>A0A9P4NKA3</accession>
<organism evidence="10 11">
    <name type="scientific">Tothia fuscella</name>
    <dbReference type="NCBI Taxonomy" id="1048955"/>
    <lineage>
        <taxon>Eukaryota</taxon>
        <taxon>Fungi</taxon>
        <taxon>Dikarya</taxon>
        <taxon>Ascomycota</taxon>
        <taxon>Pezizomycotina</taxon>
        <taxon>Dothideomycetes</taxon>
        <taxon>Pleosporomycetidae</taxon>
        <taxon>Venturiales</taxon>
        <taxon>Cylindrosympodiaceae</taxon>
        <taxon>Tothia</taxon>
    </lineage>
</organism>
<dbReference type="GO" id="GO:0046513">
    <property type="term" value="P:ceramide biosynthetic process"/>
    <property type="evidence" value="ECO:0007669"/>
    <property type="project" value="InterPro"/>
</dbReference>
<feature type="transmembrane region" description="Helical" evidence="8">
    <location>
        <begin position="299"/>
        <end position="323"/>
    </location>
</feature>
<keyword evidence="3 6" id="KW-0812">Transmembrane</keyword>
<evidence type="ECO:0000256" key="8">
    <source>
        <dbReference type="SAM" id="Phobius"/>
    </source>
</evidence>
<comment type="caution">
    <text evidence="10">The sequence shown here is derived from an EMBL/GenBank/DDBJ whole genome shotgun (WGS) entry which is preliminary data.</text>
</comment>
<feature type="transmembrane region" description="Helical" evidence="8">
    <location>
        <begin position="216"/>
        <end position="232"/>
    </location>
</feature>